<keyword evidence="2" id="KW-0472">Membrane</keyword>
<dbReference type="Gene3D" id="2.60.40.10">
    <property type="entry name" value="Immunoglobulins"/>
    <property type="match status" value="1"/>
</dbReference>
<dbReference type="InterPro" id="IPR003961">
    <property type="entry name" value="FN3_dom"/>
</dbReference>
<comment type="caution">
    <text evidence="4">The sequence shown here is derived from an EMBL/GenBank/DDBJ whole genome shotgun (WGS) entry which is preliminary data.</text>
</comment>
<feature type="transmembrane region" description="Helical" evidence="2">
    <location>
        <begin position="7"/>
        <end position="24"/>
    </location>
</feature>
<keyword evidence="1" id="KW-0175">Coiled coil</keyword>
<dbReference type="RefSeq" id="WP_118329507.1">
    <property type="nucleotide sequence ID" value="NZ_CAJLIF010000010.1"/>
</dbReference>
<dbReference type="AlphaFoldDB" id="A0A413PWQ6"/>
<dbReference type="InterPro" id="IPR013783">
    <property type="entry name" value="Ig-like_fold"/>
</dbReference>
<evidence type="ECO:0000259" key="3">
    <source>
        <dbReference type="PROSITE" id="PS50853"/>
    </source>
</evidence>
<evidence type="ECO:0000256" key="2">
    <source>
        <dbReference type="SAM" id="Phobius"/>
    </source>
</evidence>
<reference evidence="4 5" key="1">
    <citation type="submission" date="2018-08" db="EMBL/GenBank/DDBJ databases">
        <title>A genome reference for cultivated species of the human gut microbiota.</title>
        <authorList>
            <person name="Zou Y."/>
            <person name="Xue W."/>
            <person name="Luo G."/>
        </authorList>
    </citation>
    <scope>NUCLEOTIDE SEQUENCE [LARGE SCALE GENOMIC DNA]</scope>
    <source>
        <strain evidence="4 5">AM48-23BH</strain>
    </source>
</reference>
<protein>
    <recommendedName>
        <fullName evidence="3">Fibronectin type-III domain-containing protein</fullName>
    </recommendedName>
</protein>
<feature type="coiled-coil region" evidence="1">
    <location>
        <begin position="327"/>
        <end position="364"/>
    </location>
</feature>
<evidence type="ECO:0000313" key="4">
    <source>
        <dbReference type="EMBL" id="RGZ81623.1"/>
    </source>
</evidence>
<dbReference type="PROSITE" id="PS51257">
    <property type="entry name" value="PROKAR_LIPOPROTEIN"/>
    <property type="match status" value="1"/>
</dbReference>
<dbReference type="PROSITE" id="PS50853">
    <property type="entry name" value="FN3"/>
    <property type="match status" value="1"/>
</dbReference>
<dbReference type="SUPFAM" id="SSF49265">
    <property type="entry name" value="Fibronectin type III"/>
    <property type="match status" value="1"/>
</dbReference>
<accession>A0A413PWQ6</accession>
<keyword evidence="2" id="KW-1133">Transmembrane helix</keyword>
<evidence type="ECO:0000256" key="1">
    <source>
        <dbReference type="SAM" id="Coils"/>
    </source>
</evidence>
<dbReference type="Proteomes" id="UP000286561">
    <property type="component" value="Unassembled WGS sequence"/>
</dbReference>
<feature type="domain" description="Fibronectin type-III" evidence="3">
    <location>
        <begin position="369"/>
        <end position="464"/>
    </location>
</feature>
<keyword evidence="2" id="KW-0812">Transmembrane</keyword>
<gene>
    <name evidence="4" type="ORF">DW972_10045</name>
</gene>
<proteinExistence type="predicted"/>
<sequence>MQKNKKYLLTMLTFAFVIACIFFFQKDVKAAEKTGTVTFSIERFTIGQGYLIEPCQVDIYDTDNIASVVDRVLTQEGYGYENKGKIQDGFYLEQIYNGDTGKVRIPSIISDGQLQPIKNNAGDLIPIPTNAVNDGNDYGNESGHFALGEFAYCNMSGWMYTVNNVFPTGMSLVKPKDGDIIRLQFTLYGYGRDLGEKPADEEDNNYLKLPDRDAITKRLAVMLKYKASCDEHGYKQAYQKAYNAVIDWNTTEKKMKEVFSALPSEKEILQWGAEYNAKFAESVTKTINAIGTVDLSKESQIAEARKSYNALTSEQKELISADTLKVLTDAEKKIVSLKAEKKTQDEAKKKAEEAAKKKVQQEALKKKYTPSKTSIKSIKKLKKNQAKLTWKKVKNATGYEVYQSMKKNSGYKKVKTITKNKTVTYKAGKLKKKKTYYFKIRTYRKAGGTTYYGNYSNVKKMKVK</sequence>
<organism evidence="4 5">
    <name type="scientific">Anaerobutyricum hallii</name>
    <dbReference type="NCBI Taxonomy" id="39488"/>
    <lineage>
        <taxon>Bacteria</taxon>
        <taxon>Bacillati</taxon>
        <taxon>Bacillota</taxon>
        <taxon>Clostridia</taxon>
        <taxon>Lachnospirales</taxon>
        <taxon>Lachnospiraceae</taxon>
        <taxon>Anaerobutyricum</taxon>
    </lineage>
</organism>
<dbReference type="InterPro" id="IPR036116">
    <property type="entry name" value="FN3_sf"/>
</dbReference>
<dbReference type="EMBL" id="QSEP01000064">
    <property type="protein sequence ID" value="RGZ81623.1"/>
    <property type="molecule type" value="Genomic_DNA"/>
</dbReference>
<evidence type="ECO:0000313" key="5">
    <source>
        <dbReference type="Proteomes" id="UP000286561"/>
    </source>
</evidence>
<name>A0A413PWQ6_9FIRM</name>